<dbReference type="EMBL" id="JAVMBO010000016">
    <property type="protein sequence ID" value="MDS1310760.1"/>
    <property type="molecule type" value="Genomic_DNA"/>
</dbReference>
<evidence type="ECO:0000313" key="3">
    <source>
        <dbReference type="Proteomes" id="UP001267407"/>
    </source>
</evidence>
<gene>
    <name evidence="2" type="ORF">RKA07_11735</name>
</gene>
<dbReference type="RefSeq" id="WP_200371844.1">
    <property type="nucleotide sequence ID" value="NZ_JAVMBO010000016.1"/>
</dbReference>
<comment type="caution">
    <text evidence="2">The sequence shown here is derived from an EMBL/GenBank/DDBJ whole genome shotgun (WGS) entry which is preliminary data.</text>
</comment>
<accession>A0ABU2HJE2</accession>
<name>A0ABU2HJE2_9GAMM</name>
<dbReference type="SUPFAM" id="SSF69279">
    <property type="entry name" value="Phage tail proteins"/>
    <property type="match status" value="1"/>
</dbReference>
<evidence type="ECO:0000256" key="1">
    <source>
        <dbReference type="SAM" id="MobiDB-lite"/>
    </source>
</evidence>
<organism evidence="2 3">
    <name type="scientific">Marinobacter xiaoshiensis</name>
    <dbReference type="NCBI Taxonomy" id="3073652"/>
    <lineage>
        <taxon>Bacteria</taxon>
        <taxon>Pseudomonadati</taxon>
        <taxon>Pseudomonadota</taxon>
        <taxon>Gammaproteobacteria</taxon>
        <taxon>Pseudomonadales</taxon>
        <taxon>Marinobacteraceae</taxon>
        <taxon>Marinobacter</taxon>
    </lineage>
</organism>
<evidence type="ECO:0000313" key="2">
    <source>
        <dbReference type="EMBL" id="MDS1310760.1"/>
    </source>
</evidence>
<protein>
    <submittedName>
        <fullName evidence="2">Phage late control D family protein</fullName>
    </submittedName>
</protein>
<proteinExistence type="predicted"/>
<keyword evidence="3" id="KW-1185">Reference proteome</keyword>
<reference evidence="2" key="1">
    <citation type="submission" date="2023-09" db="EMBL/GenBank/DDBJ databases">
        <title>Marinobacter sediminicola sp. nov. and Marinobacter maritimum sp. nov., isolated from marine sediment.</title>
        <authorList>
            <person name="An J."/>
        </authorList>
    </citation>
    <scope>NUCLEOTIDE SEQUENCE</scope>
    <source>
        <strain evidence="2">F60267</strain>
    </source>
</reference>
<sequence>MQSQPLINIRPRISVNGENRADLAAQLNSLTIQLPWHGCASAELSVTNWGLADGSPYPSWLFNHISMGDQVHIAHDTPSITLFEGEVTGIEEQYGASAPVLTLLLQDRLHLLGRLRQSRCHEDQTPDQLLQTLASDAGLEADTRVSDVAADWHQLNESALAFALRICRRFDVGLRLDRGALRAMPEDPDPEPVVLGPGNGALNIRILADLNHQYQHSKVTGYNPTTGEPVEATADQPRQSAPGKTAGDTLADLGWESSDTLPHPMARSHSEAEAYASAGFHRQARKFLHGELICMGEPNLKPGKEIELEGVSPRLAGIWQVGLCRHTFDSRNGFRSHAKIHRAQWNPEP</sequence>
<dbReference type="Proteomes" id="UP001267407">
    <property type="component" value="Unassembled WGS sequence"/>
</dbReference>
<feature type="region of interest" description="Disordered" evidence="1">
    <location>
        <begin position="221"/>
        <end position="272"/>
    </location>
</feature>